<evidence type="ECO:0000313" key="1">
    <source>
        <dbReference type="EMBL" id="EAX91365.1"/>
    </source>
</evidence>
<accession>A2FUP8</accession>
<dbReference type="Gene3D" id="3.80.10.10">
    <property type="entry name" value="Ribonuclease Inhibitor"/>
    <property type="match status" value="3"/>
</dbReference>
<protein>
    <submittedName>
        <fullName evidence="1">Surface antigen BspA-like</fullName>
    </submittedName>
</protein>
<name>A2FUP8_TRIV3</name>
<dbReference type="Pfam" id="PF13306">
    <property type="entry name" value="LRR_5"/>
    <property type="match status" value="5"/>
</dbReference>
<dbReference type="Gene3D" id="3.40.50.12480">
    <property type="match status" value="1"/>
</dbReference>
<sequence>MPDPDLIISRSCIEIYGNNENDYCFLYSRETLKSFKFESNSQLTTIGKYAFYNCTKLQRIDLMSCTKLSIIKVRAFSFCTSATELFLPEGLKSIESYSFSNIKIRSVQIPSTVIELKKNAFTKAESLTSITFKEGSKLTSLVSDVFSHTSLIDFEVPESVQSISGAFIYKVISLTAIHVHPNNKYFVSDDCAVYSKNYTKIFSFAPNSTFTYVINSNVTDINFGTFVNAKCTSITIPPSVKYIGGSAFYETRNLKQIVLPPTLTIIEGYTFYFSAITSIDIPENVTKIEVGAFKACFYLNNILLPGNMTSIGGGAFPPNSDINITFKGNSSLKIDKQLLLMSKDNSSISSLLDPSATSIIIPSQTKIIRDWAFSSNINIRVISCDGISELEFIEANAFNGCNSLISIPYFPKLKQIAIQAFANTRLSSEFRFPSSFTLLHPLAFKKVTTLPSISFSSTSTSLTIKNSAFTGCTSLRSVSFEGCTCDIYIGINAFAGCSSLSMFNILKNFKNIDSGCFMNSGIKIITFEDNITSFYNLPSMFLKGCTNLNEIDIPKNIISIGSECFSGTSISHINIPESVESLYSQCFSYCINLEQVDIPFTCNLYKIFPEIFEGCTSLSFISDFSSDYIVCHNSTIYDKNFSHVYLHAPACKDNYISFDRRLKSVADSAFKNCIYIEFVVFVDCSVKSIGRHAFESCIRLKQISIPFSVSSIGEKAFFNCVCLKCGVLFQNKSKEFMNIIQKSGISNSALRSCEVVSCGIIQIYSIPVVSVLFTLFVHRYS</sequence>
<dbReference type="SUPFAM" id="SSF52058">
    <property type="entry name" value="L domain-like"/>
    <property type="match status" value="2"/>
</dbReference>
<dbReference type="InterPro" id="IPR053139">
    <property type="entry name" value="Surface_bspA-like"/>
</dbReference>
<dbReference type="KEGG" id="tva:4749058"/>
<dbReference type="STRING" id="5722.A2FUP8"/>
<dbReference type="Proteomes" id="UP000001542">
    <property type="component" value="Unassembled WGS sequence"/>
</dbReference>
<dbReference type="AlphaFoldDB" id="A2FUP8"/>
<evidence type="ECO:0000313" key="2">
    <source>
        <dbReference type="Proteomes" id="UP000001542"/>
    </source>
</evidence>
<dbReference type="PANTHER" id="PTHR45661">
    <property type="entry name" value="SURFACE ANTIGEN"/>
    <property type="match status" value="1"/>
</dbReference>
<dbReference type="InterPro" id="IPR032675">
    <property type="entry name" value="LRR_dom_sf"/>
</dbReference>
<dbReference type="InParanoid" id="A2FUP8"/>
<proteinExistence type="predicted"/>
<reference evidence="1" key="1">
    <citation type="submission" date="2006-10" db="EMBL/GenBank/DDBJ databases">
        <authorList>
            <person name="Amadeo P."/>
            <person name="Zhao Q."/>
            <person name="Wortman J."/>
            <person name="Fraser-Liggett C."/>
            <person name="Carlton J."/>
        </authorList>
    </citation>
    <scope>NUCLEOTIDE SEQUENCE</scope>
    <source>
        <strain evidence="1">G3</strain>
    </source>
</reference>
<dbReference type="RefSeq" id="XP_001304295.1">
    <property type="nucleotide sequence ID" value="XM_001304294.1"/>
</dbReference>
<dbReference type="VEuPathDB" id="TrichDB:TVAG_311160"/>
<dbReference type="PANTHER" id="PTHR45661:SF3">
    <property type="entry name" value="IG-LIKE DOMAIN-CONTAINING PROTEIN"/>
    <property type="match status" value="1"/>
</dbReference>
<dbReference type="EMBL" id="DS114040">
    <property type="protein sequence ID" value="EAX91365.1"/>
    <property type="molecule type" value="Genomic_DNA"/>
</dbReference>
<keyword evidence="2" id="KW-1185">Reference proteome</keyword>
<organism evidence="1 2">
    <name type="scientific">Trichomonas vaginalis (strain ATCC PRA-98 / G3)</name>
    <dbReference type="NCBI Taxonomy" id="412133"/>
    <lineage>
        <taxon>Eukaryota</taxon>
        <taxon>Metamonada</taxon>
        <taxon>Parabasalia</taxon>
        <taxon>Trichomonadida</taxon>
        <taxon>Trichomonadidae</taxon>
        <taxon>Trichomonas</taxon>
    </lineage>
</organism>
<dbReference type="SMR" id="A2FUP8"/>
<dbReference type="InterPro" id="IPR026906">
    <property type="entry name" value="LRR_5"/>
</dbReference>
<dbReference type="VEuPathDB" id="TrichDB:TVAGG3_0544650"/>
<gene>
    <name evidence="1" type="ORF">TVAG_311160</name>
</gene>
<reference evidence="1" key="2">
    <citation type="journal article" date="2007" name="Science">
        <title>Draft genome sequence of the sexually transmitted pathogen Trichomonas vaginalis.</title>
        <authorList>
            <person name="Carlton J.M."/>
            <person name="Hirt R.P."/>
            <person name="Silva J.C."/>
            <person name="Delcher A.L."/>
            <person name="Schatz M."/>
            <person name="Zhao Q."/>
            <person name="Wortman J.R."/>
            <person name="Bidwell S.L."/>
            <person name="Alsmark U.C.M."/>
            <person name="Besteiro S."/>
            <person name="Sicheritz-Ponten T."/>
            <person name="Noel C.J."/>
            <person name="Dacks J.B."/>
            <person name="Foster P.G."/>
            <person name="Simillion C."/>
            <person name="Van de Peer Y."/>
            <person name="Miranda-Saavedra D."/>
            <person name="Barton G.J."/>
            <person name="Westrop G.D."/>
            <person name="Mueller S."/>
            <person name="Dessi D."/>
            <person name="Fiori P.L."/>
            <person name="Ren Q."/>
            <person name="Paulsen I."/>
            <person name="Zhang H."/>
            <person name="Bastida-Corcuera F.D."/>
            <person name="Simoes-Barbosa A."/>
            <person name="Brown M.T."/>
            <person name="Hayes R.D."/>
            <person name="Mukherjee M."/>
            <person name="Okumura C.Y."/>
            <person name="Schneider R."/>
            <person name="Smith A.J."/>
            <person name="Vanacova S."/>
            <person name="Villalvazo M."/>
            <person name="Haas B.J."/>
            <person name="Pertea M."/>
            <person name="Feldblyum T.V."/>
            <person name="Utterback T.R."/>
            <person name="Shu C.L."/>
            <person name="Osoegawa K."/>
            <person name="de Jong P.J."/>
            <person name="Hrdy I."/>
            <person name="Horvathova L."/>
            <person name="Zubacova Z."/>
            <person name="Dolezal P."/>
            <person name="Malik S.B."/>
            <person name="Logsdon J.M. Jr."/>
            <person name="Henze K."/>
            <person name="Gupta A."/>
            <person name="Wang C.C."/>
            <person name="Dunne R.L."/>
            <person name="Upcroft J.A."/>
            <person name="Upcroft P."/>
            <person name="White O."/>
            <person name="Salzberg S.L."/>
            <person name="Tang P."/>
            <person name="Chiu C.-H."/>
            <person name="Lee Y.-S."/>
            <person name="Embley T.M."/>
            <person name="Coombs G.H."/>
            <person name="Mottram J.C."/>
            <person name="Tachezy J."/>
            <person name="Fraser-Liggett C.M."/>
            <person name="Johnson P.J."/>
        </authorList>
    </citation>
    <scope>NUCLEOTIDE SEQUENCE [LARGE SCALE GENOMIC DNA]</scope>
    <source>
        <strain evidence="1">G3</strain>
    </source>
</reference>